<dbReference type="EMBL" id="VIWP01000004">
    <property type="protein sequence ID" value="TWF53017.1"/>
    <property type="molecule type" value="Genomic_DNA"/>
</dbReference>
<accession>A0A561QRQ5</accession>
<feature type="signal peptide" evidence="1">
    <location>
        <begin position="1"/>
        <end position="24"/>
    </location>
</feature>
<keyword evidence="1" id="KW-0732">Signal</keyword>
<gene>
    <name evidence="2" type="ORF">FHW37_104288</name>
</gene>
<reference evidence="2 3" key="1">
    <citation type="submission" date="2019-06" db="EMBL/GenBank/DDBJ databases">
        <title>Sorghum-associated microbial communities from plants grown in Nebraska, USA.</title>
        <authorList>
            <person name="Schachtman D."/>
        </authorList>
    </citation>
    <scope>NUCLEOTIDE SEQUENCE [LARGE SCALE GENOMIC DNA]</scope>
    <source>
        <strain evidence="2 3">1225</strain>
    </source>
</reference>
<sequence length="345" mass="36907">MRYSCLFAPLLLLLIAAFPARSDAATCSPDVMAALHAPAAAGSRPVELDCDVTLSKRDVIKVPIAFSGSRASGAVLDCNGATLDGTVPKGRTVLIRSMQGRDGRWDVPQNIRIRNCTIKGDLRIQGMGGNGQAEKVKASSLQPGHLERAQAAAPSRIILSNINFVANDVIPLYIAPGVTDVSVENSRFTGKVSSTVVYLDAESARNRIVGNTFDTDTSWREVIAVDGSADNLISRNTFLNPVKGGIFLYRNCGEGGAIRHQPPQHNIITDNDFRYKSLVAAPAVWLGSRQGISPYCIMRPTSSFGSGASPLDFAQYNKVTGNRLTGGLATFILDSDKNNIVSNNK</sequence>
<dbReference type="Gene3D" id="2.160.20.10">
    <property type="entry name" value="Single-stranded right-handed beta-helix, Pectin lyase-like"/>
    <property type="match status" value="1"/>
</dbReference>
<dbReference type="SUPFAM" id="SSF51126">
    <property type="entry name" value="Pectin lyase-like"/>
    <property type="match status" value="1"/>
</dbReference>
<evidence type="ECO:0000313" key="2">
    <source>
        <dbReference type="EMBL" id="TWF53017.1"/>
    </source>
</evidence>
<protein>
    <recommendedName>
        <fullName evidence="4">Parallel beta helix pectate lyase-like protein</fullName>
    </recommendedName>
</protein>
<feature type="chain" id="PRO_5022175427" description="Parallel beta helix pectate lyase-like protein" evidence="1">
    <location>
        <begin position="25"/>
        <end position="345"/>
    </location>
</feature>
<keyword evidence="3" id="KW-1185">Reference proteome</keyword>
<dbReference type="InterPro" id="IPR012334">
    <property type="entry name" value="Pectin_lyas_fold"/>
</dbReference>
<dbReference type="Proteomes" id="UP000320653">
    <property type="component" value="Unassembled WGS sequence"/>
</dbReference>
<dbReference type="OrthoDB" id="7200459at2"/>
<comment type="caution">
    <text evidence="2">The sequence shown here is derived from an EMBL/GenBank/DDBJ whole genome shotgun (WGS) entry which is preliminary data.</text>
</comment>
<dbReference type="RefSeq" id="WP_145638519.1">
    <property type="nucleotide sequence ID" value="NZ_VIWP01000004.1"/>
</dbReference>
<evidence type="ECO:0000313" key="3">
    <source>
        <dbReference type="Proteomes" id="UP000320653"/>
    </source>
</evidence>
<dbReference type="AlphaFoldDB" id="A0A561QRQ5"/>
<proteinExistence type="predicted"/>
<organism evidence="2 3">
    <name type="scientific">Neorhizobium alkalisoli</name>
    <dbReference type="NCBI Taxonomy" id="528178"/>
    <lineage>
        <taxon>Bacteria</taxon>
        <taxon>Pseudomonadati</taxon>
        <taxon>Pseudomonadota</taxon>
        <taxon>Alphaproteobacteria</taxon>
        <taxon>Hyphomicrobiales</taxon>
        <taxon>Rhizobiaceae</taxon>
        <taxon>Rhizobium/Agrobacterium group</taxon>
        <taxon>Neorhizobium</taxon>
    </lineage>
</organism>
<evidence type="ECO:0008006" key="4">
    <source>
        <dbReference type="Google" id="ProtNLM"/>
    </source>
</evidence>
<dbReference type="InterPro" id="IPR011050">
    <property type="entry name" value="Pectin_lyase_fold/virulence"/>
</dbReference>
<name>A0A561QRQ5_9HYPH</name>
<evidence type="ECO:0000256" key="1">
    <source>
        <dbReference type="SAM" id="SignalP"/>
    </source>
</evidence>